<dbReference type="AlphaFoldDB" id="D1BZG9"/>
<protein>
    <submittedName>
        <fullName evidence="2">Uncharacterized protein</fullName>
    </submittedName>
</protein>
<dbReference type="EMBL" id="CP001821">
    <property type="protein sequence ID" value="ACZ30123.1"/>
    <property type="molecule type" value="Genomic_DNA"/>
</dbReference>
<dbReference type="RefSeq" id="WP_012877865.1">
    <property type="nucleotide sequence ID" value="NC_013530.1"/>
</dbReference>
<accession>D1BZG9</accession>
<dbReference type="HOGENOM" id="CLU_1320461_0_0_11"/>
<feature type="transmembrane region" description="Helical" evidence="1">
    <location>
        <begin position="20"/>
        <end position="39"/>
    </location>
</feature>
<keyword evidence="1" id="KW-1133">Transmembrane helix</keyword>
<dbReference type="eggNOG" id="ENOG502ZWGD">
    <property type="taxonomic scope" value="Bacteria"/>
</dbReference>
<reference evidence="2 3" key="2">
    <citation type="journal article" date="2010" name="Stand. Genomic Sci.">
        <title>Complete genome sequence of Xylanimonas cellulosilytica type strain (XIL07).</title>
        <authorList>
            <person name="Foster B."/>
            <person name="Pukall R."/>
            <person name="Abt B."/>
            <person name="Nolan M."/>
            <person name="Glavina Del Rio T."/>
            <person name="Chen F."/>
            <person name="Lucas S."/>
            <person name="Tice H."/>
            <person name="Pitluck S."/>
            <person name="Cheng J.-F."/>
            <person name="Chertkov O."/>
            <person name="Brettin T."/>
            <person name="Han C."/>
            <person name="Detter J.C."/>
            <person name="Bruce D."/>
            <person name="Goodwin L."/>
            <person name="Ivanova N."/>
            <person name="Mavromatis K."/>
            <person name="Pati A."/>
            <person name="Mikhailova N."/>
            <person name="Chen A."/>
            <person name="Palaniappan K."/>
            <person name="Land M."/>
            <person name="Hauser L."/>
            <person name="Chang Y.-J."/>
            <person name="Jeffries C.D."/>
            <person name="Chain P."/>
            <person name="Rohde M."/>
            <person name="Goeker M."/>
            <person name="Bristow J."/>
            <person name="Eisen J.A."/>
            <person name="Markowitz V."/>
            <person name="Hugenholtz P."/>
            <person name="Kyrpides N.C."/>
            <person name="Klenk H.-P."/>
            <person name="Lapidus A."/>
        </authorList>
    </citation>
    <scope>NUCLEOTIDE SEQUENCE [LARGE SCALE GENOMIC DNA]</scope>
    <source>
        <strain evidence="3">DSM 15894 / CECT 5975 / LMG 20990 / XIL07</strain>
    </source>
</reference>
<dbReference type="Proteomes" id="UP000002255">
    <property type="component" value="Chromosome"/>
</dbReference>
<evidence type="ECO:0000313" key="3">
    <source>
        <dbReference type="Proteomes" id="UP000002255"/>
    </source>
</evidence>
<dbReference type="STRING" id="446471.Xcel_1092"/>
<keyword evidence="1" id="KW-0812">Transmembrane</keyword>
<proteinExistence type="predicted"/>
<name>D1BZG9_XYLCX</name>
<gene>
    <name evidence="2" type="ordered locus">Xcel_1092</name>
</gene>
<evidence type="ECO:0000256" key="1">
    <source>
        <dbReference type="SAM" id="Phobius"/>
    </source>
</evidence>
<dbReference type="KEGG" id="xce:Xcel_1092"/>
<dbReference type="OrthoDB" id="9875361at2"/>
<organism evidence="2 3">
    <name type="scientific">Xylanimonas cellulosilytica (strain DSM 15894 / JCM 12276 / CECT 5975 / KCTC 9989 / LMG 20990 / NBRC 107835 / XIL07)</name>
    <dbReference type="NCBI Taxonomy" id="446471"/>
    <lineage>
        <taxon>Bacteria</taxon>
        <taxon>Bacillati</taxon>
        <taxon>Actinomycetota</taxon>
        <taxon>Actinomycetes</taxon>
        <taxon>Micrococcales</taxon>
        <taxon>Promicromonosporaceae</taxon>
        <taxon>Xylanimonas</taxon>
    </lineage>
</organism>
<keyword evidence="1" id="KW-0472">Membrane</keyword>
<sequence>MADPTLASLVPTRTRTRNAVLVVAGICLLLAAAFSPRVLRPTFADGNSGGTLSVAAGDRTIVTIVQGGTNAWPWATITGAVAPPGTHVVGMWVTSGPGSPLDDTFPPASSGPETTWQDLLAPSGVAIAANTPPQRVTRSHDATAVVVWQVDDCTALRDAADSRDDPRGTPFLRWRTIIGTSTTSGTWVEHTPLGDSALDLLHETGVCP</sequence>
<reference evidence="3" key="1">
    <citation type="submission" date="2009-11" db="EMBL/GenBank/DDBJ databases">
        <title>The complete chromosome of Xylanimonas cellulosilytica DSM 15894.</title>
        <authorList>
            <consortium name="US DOE Joint Genome Institute (JGI-PGF)"/>
            <person name="Lucas S."/>
            <person name="Copeland A."/>
            <person name="Lapidus A."/>
            <person name="Glavina del Rio T."/>
            <person name="Dalin E."/>
            <person name="Tice H."/>
            <person name="Bruce D."/>
            <person name="Goodwin L."/>
            <person name="Pitluck S."/>
            <person name="Kyrpides N."/>
            <person name="Mavromatis K."/>
            <person name="Ivanova N."/>
            <person name="Mikhailova N."/>
            <person name="Foster B."/>
            <person name="Clum A."/>
            <person name="Brettin T."/>
            <person name="Detter J.C."/>
            <person name="Han C."/>
            <person name="Larimer F."/>
            <person name="Land M."/>
            <person name="Hauser L."/>
            <person name="Markowitz V."/>
            <person name="Cheng J.F."/>
            <person name="Hugenholtz P."/>
            <person name="Woyke T."/>
            <person name="Wu D."/>
            <person name="Gehrich-Schroeter G."/>
            <person name="Schneider S."/>
            <person name="Pukall S.R."/>
            <person name="Klenk H.P."/>
            <person name="Eisen J.A."/>
        </authorList>
    </citation>
    <scope>NUCLEOTIDE SEQUENCE [LARGE SCALE GENOMIC DNA]</scope>
    <source>
        <strain evidence="3">DSM 15894 / CECT 5975 / LMG 20990 / XIL07</strain>
    </source>
</reference>
<keyword evidence="3" id="KW-1185">Reference proteome</keyword>
<evidence type="ECO:0000313" key="2">
    <source>
        <dbReference type="EMBL" id="ACZ30123.1"/>
    </source>
</evidence>